<proteinExistence type="predicted"/>
<dbReference type="EMBL" id="CP029462">
    <property type="protein sequence ID" value="AXL20936.1"/>
    <property type="molecule type" value="Genomic_DNA"/>
</dbReference>
<dbReference type="GO" id="GO:0016791">
    <property type="term" value="F:phosphatase activity"/>
    <property type="evidence" value="ECO:0007669"/>
    <property type="project" value="UniProtKB-ARBA"/>
</dbReference>
<dbReference type="Gene3D" id="3.30.1240.10">
    <property type="match status" value="1"/>
</dbReference>
<dbReference type="KEGG" id="meg:DKB62_04785"/>
<dbReference type="Pfam" id="PF08282">
    <property type="entry name" value="Hydrolase_3"/>
    <property type="match status" value="1"/>
</dbReference>
<protein>
    <submittedName>
        <fullName evidence="1">HAD family phosphatase</fullName>
    </submittedName>
</protein>
<evidence type="ECO:0000313" key="2">
    <source>
        <dbReference type="Proteomes" id="UP000254337"/>
    </source>
</evidence>
<dbReference type="InterPro" id="IPR000150">
    <property type="entry name" value="Cof"/>
</dbReference>
<keyword evidence="2" id="KW-1185">Reference proteome</keyword>
<accession>A0A346AYJ3</accession>
<dbReference type="AlphaFoldDB" id="A0A346AYJ3"/>
<dbReference type="OrthoDB" id="9781413at2"/>
<dbReference type="NCBIfam" id="TIGR00099">
    <property type="entry name" value="Cof-subfamily"/>
    <property type="match status" value="1"/>
</dbReference>
<name>A0A346AYJ3_9FIRM</name>
<organism evidence="1 2">
    <name type="scientific">Megasphaera stantonii</name>
    <dbReference type="NCBI Taxonomy" id="2144175"/>
    <lineage>
        <taxon>Bacteria</taxon>
        <taxon>Bacillati</taxon>
        <taxon>Bacillota</taxon>
        <taxon>Negativicutes</taxon>
        <taxon>Veillonellales</taxon>
        <taxon>Veillonellaceae</taxon>
        <taxon>Megasphaera</taxon>
    </lineage>
</organism>
<evidence type="ECO:0000313" key="1">
    <source>
        <dbReference type="EMBL" id="AXL20936.1"/>
    </source>
</evidence>
<dbReference type="InterPro" id="IPR023214">
    <property type="entry name" value="HAD_sf"/>
</dbReference>
<dbReference type="SFLD" id="SFLDS00003">
    <property type="entry name" value="Haloacid_Dehalogenase"/>
    <property type="match status" value="1"/>
</dbReference>
<dbReference type="SUPFAM" id="SSF56784">
    <property type="entry name" value="HAD-like"/>
    <property type="match status" value="1"/>
</dbReference>
<reference evidence="1 2" key="1">
    <citation type="submission" date="2018-05" db="EMBL/GenBank/DDBJ databases">
        <title>Complete genome sequence of Megasphaera sp. AJH120T, isolated from the ceca of a chicken.</title>
        <authorList>
            <person name="Maki J."/>
            <person name="Looft T."/>
        </authorList>
    </citation>
    <scope>NUCLEOTIDE SEQUENCE [LARGE SCALE GENOMIC DNA]</scope>
    <source>
        <strain evidence="1 2">AJH120</strain>
    </source>
</reference>
<dbReference type="NCBIfam" id="TIGR01484">
    <property type="entry name" value="HAD-SF-IIB"/>
    <property type="match status" value="1"/>
</dbReference>
<dbReference type="GO" id="GO:0005829">
    <property type="term" value="C:cytosol"/>
    <property type="evidence" value="ECO:0007669"/>
    <property type="project" value="TreeGrafter"/>
</dbReference>
<dbReference type="PANTHER" id="PTHR10000">
    <property type="entry name" value="PHOSPHOSERINE PHOSPHATASE"/>
    <property type="match status" value="1"/>
</dbReference>
<gene>
    <name evidence="1" type="ORF">DKB62_04785</name>
</gene>
<dbReference type="PANTHER" id="PTHR10000:SF8">
    <property type="entry name" value="HAD SUPERFAMILY HYDROLASE-LIKE, TYPE 3"/>
    <property type="match status" value="1"/>
</dbReference>
<dbReference type="GO" id="GO:0000287">
    <property type="term" value="F:magnesium ion binding"/>
    <property type="evidence" value="ECO:0007669"/>
    <property type="project" value="TreeGrafter"/>
</dbReference>
<sequence length="270" mass="29730">MNTPKSEIRMIALDLDGTLLRSDSAVSPRTLSAIQEACSRGVVVAIATGRMYATASPYGKLLGLGDIPMMLYAGGLIQTVESKRKLFEQAIDVQDAAELLALTKRMGWQMQTYIDDVLRVAEYDEWIQDYERITHCRAVVCGDDFYTPQGAPNKLLSRGEHDELVRRRDIIEEAMPGRFTILFSDPTFLEIMPKGVNKGIGLHRLGELFQVPVEQIMAVGDSPNDVDMLKEAGFAVAMDNASPAVKDVVDYVAAGNDDDGVAKVIEKFVL</sequence>
<dbReference type="RefSeq" id="WP_107195243.1">
    <property type="nucleotide sequence ID" value="NZ_CP029462.1"/>
</dbReference>
<dbReference type="Proteomes" id="UP000254337">
    <property type="component" value="Chromosome"/>
</dbReference>
<dbReference type="Gene3D" id="3.40.50.1000">
    <property type="entry name" value="HAD superfamily/HAD-like"/>
    <property type="match status" value="1"/>
</dbReference>
<dbReference type="SFLD" id="SFLDG01140">
    <property type="entry name" value="C2.B:_Phosphomannomutase_and_P"/>
    <property type="match status" value="1"/>
</dbReference>
<dbReference type="CDD" id="cd07516">
    <property type="entry name" value="HAD_Pase"/>
    <property type="match status" value="1"/>
</dbReference>
<dbReference type="InterPro" id="IPR006379">
    <property type="entry name" value="HAD-SF_hydro_IIB"/>
</dbReference>
<dbReference type="InterPro" id="IPR036412">
    <property type="entry name" value="HAD-like_sf"/>
</dbReference>